<accession>A0A1J6HJS7</accession>
<feature type="chain" id="PRO_5009639043" description="Histidine phosphatase family protein" evidence="1">
    <location>
        <begin position="28"/>
        <end position="209"/>
    </location>
</feature>
<name>A0A1J6HJS7_9HYPH</name>
<dbReference type="AlphaFoldDB" id="A0A1J6HJS7"/>
<reference evidence="2 3" key="1">
    <citation type="submission" date="2016-10" db="EMBL/GenBank/DDBJ databases">
        <title>The Draft Genome Sequence of the Potato Rhizosphere Bacteria Ochrobactrum sp. IPA7.2.</title>
        <authorList>
            <person name="Gogoleva N.E."/>
            <person name="Khlopko Y.A."/>
            <person name="Burygin G.L."/>
            <person name="Plotnikov A.O."/>
        </authorList>
    </citation>
    <scope>NUCLEOTIDE SEQUENCE [LARGE SCALE GENOMIC DNA]</scope>
    <source>
        <strain evidence="2 3">IPA7.2</strain>
    </source>
</reference>
<evidence type="ECO:0000313" key="2">
    <source>
        <dbReference type="EMBL" id="OIS92619.1"/>
    </source>
</evidence>
<comment type="caution">
    <text evidence="2">The sequence shown here is derived from an EMBL/GenBank/DDBJ whole genome shotgun (WGS) entry which is preliminary data.</text>
</comment>
<keyword evidence="1" id="KW-0732">Signal</keyword>
<proteinExistence type="predicted"/>
<organism evidence="2 3">
    <name type="scientific">Brucella cytisi</name>
    <dbReference type="NCBI Taxonomy" id="407152"/>
    <lineage>
        <taxon>Bacteria</taxon>
        <taxon>Pseudomonadati</taxon>
        <taxon>Pseudomonadota</taxon>
        <taxon>Alphaproteobacteria</taxon>
        <taxon>Hyphomicrobiales</taxon>
        <taxon>Brucellaceae</taxon>
        <taxon>Brucella/Ochrobactrum group</taxon>
        <taxon>Brucella</taxon>
    </lineage>
</organism>
<keyword evidence="3" id="KW-1185">Reference proteome</keyword>
<dbReference type="OrthoDB" id="7001291at2"/>
<sequence length="209" mass="23131">MIFRDRIMRKIFLTVLACLLGTSTSYAAPAATTETIILIRHGEKPKGGMGQLSCRGLNRSLKLPAVIAKDFGKPDAIFAPDPAKEKKDSGISYAYNRPLATVEPTAIRFQMPVDTRFGYDEIGKLQAVLGHPQYSNATILVGWEHKQLYKLARNLLKDNGGDKAAVPKWRGNDFDSIYVLRIKRGEGHVSARFERLNQGLDGQPESCPS</sequence>
<protein>
    <recommendedName>
        <fullName evidence="4">Histidine phosphatase family protein</fullName>
    </recommendedName>
</protein>
<dbReference type="EMBL" id="MOEC01000015">
    <property type="protein sequence ID" value="OIS92619.1"/>
    <property type="molecule type" value="Genomic_DNA"/>
</dbReference>
<evidence type="ECO:0008006" key="4">
    <source>
        <dbReference type="Google" id="ProtNLM"/>
    </source>
</evidence>
<evidence type="ECO:0000256" key="1">
    <source>
        <dbReference type="SAM" id="SignalP"/>
    </source>
</evidence>
<dbReference type="Proteomes" id="UP000182985">
    <property type="component" value="Unassembled WGS sequence"/>
</dbReference>
<gene>
    <name evidence="2" type="ORF">BLA27_15690</name>
</gene>
<feature type="signal peptide" evidence="1">
    <location>
        <begin position="1"/>
        <end position="27"/>
    </location>
</feature>
<evidence type="ECO:0000313" key="3">
    <source>
        <dbReference type="Proteomes" id="UP000182985"/>
    </source>
</evidence>